<sequence>MARPARTRKALLRDAEGFYRTGIFEITGGLAELFSTFAVFSVYGNGSSMGYLNSISKRLHQVFDCLLKDVLQVVDEALFSEDHRIAYQQVYCITYEEGRDSGLKAHTDDSDLTINVFLGSPTGYEGAELLLLSPTPEAFGGSGAQVVPFAGILRVEHPGWSREFTRHGD</sequence>
<protein>
    <recommendedName>
        <fullName evidence="3">Fe2OG dioxygenase domain-containing protein</fullName>
    </recommendedName>
</protein>
<evidence type="ECO:0000313" key="1">
    <source>
        <dbReference type="EMBL" id="CAE7250299.1"/>
    </source>
</evidence>
<dbReference type="EMBL" id="CAJNDS010001169">
    <property type="protein sequence ID" value="CAE7250299.1"/>
    <property type="molecule type" value="Genomic_DNA"/>
</dbReference>
<evidence type="ECO:0000313" key="2">
    <source>
        <dbReference type="Proteomes" id="UP000604046"/>
    </source>
</evidence>
<gene>
    <name evidence="1" type="ORF">SNAT2548_LOCUS12272</name>
</gene>
<name>A0A812M0U5_9DINO</name>
<organism evidence="1 2">
    <name type="scientific">Symbiodinium natans</name>
    <dbReference type="NCBI Taxonomy" id="878477"/>
    <lineage>
        <taxon>Eukaryota</taxon>
        <taxon>Sar</taxon>
        <taxon>Alveolata</taxon>
        <taxon>Dinophyceae</taxon>
        <taxon>Suessiales</taxon>
        <taxon>Symbiodiniaceae</taxon>
        <taxon>Symbiodinium</taxon>
    </lineage>
</organism>
<accession>A0A812M0U5</accession>
<reference evidence="1" key="1">
    <citation type="submission" date="2021-02" db="EMBL/GenBank/DDBJ databases">
        <authorList>
            <person name="Dougan E. K."/>
            <person name="Rhodes N."/>
            <person name="Thang M."/>
            <person name="Chan C."/>
        </authorList>
    </citation>
    <scope>NUCLEOTIDE SEQUENCE</scope>
</reference>
<dbReference type="OrthoDB" id="427539at2759"/>
<dbReference type="Proteomes" id="UP000604046">
    <property type="component" value="Unassembled WGS sequence"/>
</dbReference>
<comment type="caution">
    <text evidence="1">The sequence shown here is derived from an EMBL/GenBank/DDBJ whole genome shotgun (WGS) entry which is preliminary data.</text>
</comment>
<keyword evidence="2" id="KW-1185">Reference proteome</keyword>
<evidence type="ECO:0008006" key="3">
    <source>
        <dbReference type="Google" id="ProtNLM"/>
    </source>
</evidence>
<proteinExistence type="predicted"/>
<dbReference type="AlphaFoldDB" id="A0A812M0U5"/>